<sequence>MSPINPLKLLQLKSAWERFKSNHPRFPLFLSAVSKRGIKEGTVIEFKVTTPEGEELVSNIKIKQSDIALFHEITNMFR</sequence>
<comment type="caution">
    <text evidence="1">The sequence shown here is derived from an EMBL/GenBank/DDBJ whole genome shotgun (WGS) entry which is preliminary data.</text>
</comment>
<protein>
    <submittedName>
        <fullName evidence="1">Uncharacterized protein</fullName>
    </submittedName>
</protein>
<keyword evidence="2" id="KW-1185">Reference proteome</keyword>
<accession>A0AAE3DIN2</accession>
<dbReference type="RefSeq" id="WP_177978202.1">
    <property type="nucleotide sequence ID" value="NZ_JAJEPU010000028.1"/>
</dbReference>
<reference evidence="1" key="1">
    <citation type="submission" date="2021-10" db="EMBL/GenBank/DDBJ databases">
        <title>Anaerobic single-cell dispensing facilitates the cultivation of human gut bacteria.</title>
        <authorList>
            <person name="Afrizal A."/>
        </authorList>
    </citation>
    <scope>NUCLEOTIDE SEQUENCE</scope>
    <source>
        <strain evidence="1">CLA-AA-H274</strain>
    </source>
</reference>
<dbReference type="Proteomes" id="UP001198962">
    <property type="component" value="Unassembled WGS sequence"/>
</dbReference>
<organism evidence="1 2">
    <name type="scientific">Brotaphodocola catenula</name>
    <dbReference type="NCBI Taxonomy" id="2885361"/>
    <lineage>
        <taxon>Bacteria</taxon>
        <taxon>Bacillati</taxon>
        <taxon>Bacillota</taxon>
        <taxon>Clostridia</taxon>
        <taxon>Lachnospirales</taxon>
        <taxon>Lachnospiraceae</taxon>
        <taxon>Brotaphodocola</taxon>
    </lineage>
</organism>
<dbReference type="EMBL" id="JAJEPU010000028">
    <property type="protein sequence ID" value="MCC2165195.1"/>
    <property type="molecule type" value="Genomic_DNA"/>
</dbReference>
<gene>
    <name evidence="1" type="ORF">LKD32_09965</name>
</gene>
<proteinExistence type="predicted"/>
<evidence type="ECO:0000313" key="2">
    <source>
        <dbReference type="Proteomes" id="UP001198962"/>
    </source>
</evidence>
<dbReference type="AlphaFoldDB" id="A0AAE3DIN2"/>
<name>A0AAE3DIN2_9FIRM</name>
<evidence type="ECO:0000313" key="1">
    <source>
        <dbReference type="EMBL" id="MCC2165195.1"/>
    </source>
</evidence>